<dbReference type="RefSeq" id="WP_180158610.1">
    <property type="nucleotide sequence ID" value="NZ_JACCEM010000022.1"/>
</dbReference>
<evidence type="ECO:0008006" key="3">
    <source>
        <dbReference type="Google" id="ProtNLM"/>
    </source>
</evidence>
<name>A0A853G6L7_9BURK</name>
<organism evidence="1 2">
    <name type="scientific">Parapusillimonas granuli</name>
    <dbReference type="NCBI Taxonomy" id="380911"/>
    <lineage>
        <taxon>Bacteria</taxon>
        <taxon>Pseudomonadati</taxon>
        <taxon>Pseudomonadota</taxon>
        <taxon>Betaproteobacteria</taxon>
        <taxon>Burkholderiales</taxon>
        <taxon>Alcaligenaceae</taxon>
        <taxon>Parapusillimonas</taxon>
    </lineage>
</organism>
<proteinExistence type="predicted"/>
<reference evidence="1 2" key="1">
    <citation type="submission" date="2020-07" db="EMBL/GenBank/DDBJ databases">
        <title>Taxonomic revisions and descriptions of new bacterial species based on genomic comparisons in the high-G+C-content subgroup of the family Alcaligenaceae.</title>
        <authorList>
            <person name="Szabo A."/>
            <person name="Felfoldi T."/>
        </authorList>
    </citation>
    <scope>NUCLEOTIDE SEQUENCE [LARGE SCALE GENOMIC DNA]</scope>
    <source>
        <strain evidence="1 2">LMG 24012</strain>
    </source>
</reference>
<protein>
    <recommendedName>
        <fullName evidence="3">S-layer protein</fullName>
    </recommendedName>
</protein>
<evidence type="ECO:0000313" key="2">
    <source>
        <dbReference type="Proteomes" id="UP000559809"/>
    </source>
</evidence>
<evidence type="ECO:0000313" key="1">
    <source>
        <dbReference type="EMBL" id="NYT51939.1"/>
    </source>
</evidence>
<sequence length="591" mass="57443">MNITVEGTGAGSLPVATISNVENFFIRDVAGAGSTYNFGIIQGEEQVWSNTSTNTVTFQNLGTGTTVGLKGNGVLNNLGNLNFNMTTATDAVSIAIDGGVRNTVAPTITATAGTATSATIASTGAANTVGAVTLSGGTNTVQNLTVNAATNLTAGLVATDFATAGAVLVVSGAASSVNLGGNGVFKTIDASGLTAGGVTVGLSNVTTSFKGGAGNDSVTGTAIAAGAVIDGGSGIDTVQTTLINAGNAASFKNFEILNVTGQTAINLDANLLTGSTITGAQIAGVYTTGASLSNLSVDADGFDLLVSGSTAAANDALTLGFKNITGTEDKVNVVFSAQAAGTNTNAGVVTLQGIEQVTIASGGTAKTGAFVNQITLTDNALQTVTITGSNATSLQVTDQDLVGTATLSALTTIDASAATGRFTFVELADATSKGLTIKGSAGVDNITVLTHALSGGTYGADTITLGAGADVVNVGGATLQVVSNAAAVTTITDAATGDILDFSAALAAQANFVSTAVSTAGATDLRTALDAIANGAGGVGNAAWGTYGGDTYIVFDAAVAGLTVADQVVKLVGVHNLATSTVAGGDLVLAM</sequence>
<dbReference type="AlphaFoldDB" id="A0A853G6L7"/>
<comment type="caution">
    <text evidence="1">The sequence shown here is derived from an EMBL/GenBank/DDBJ whole genome shotgun (WGS) entry which is preliminary data.</text>
</comment>
<accession>A0A853G6L7</accession>
<gene>
    <name evidence="1" type="ORF">H0A72_21755</name>
</gene>
<keyword evidence="2" id="KW-1185">Reference proteome</keyword>
<dbReference type="Proteomes" id="UP000559809">
    <property type="component" value="Unassembled WGS sequence"/>
</dbReference>
<dbReference type="EMBL" id="JACCEM010000022">
    <property type="protein sequence ID" value="NYT51939.1"/>
    <property type="molecule type" value="Genomic_DNA"/>
</dbReference>